<dbReference type="AlphaFoldDB" id="A0A8J3DU61"/>
<dbReference type="Gene3D" id="3.40.50.1000">
    <property type="entry name" value="HAD superfamily/HAD-like"/>
    <property type="match status" value="1"/>
</dbReference>
<protein>
    <recommendedName>
        <fullName evidence="1">Sucrose phosphatase-like domain-containing protein</fullName>
    </recommendedName>
</protein>
<dbReference type="SFLD" id="SFLDG01140">
    <property type="entry name" value="C2.B:_Phosphomannomutase_and_P"/>
    <property type="match status" value="1"/>
</dbReference>
<dbReference type="GO" id="GO:0000287">
    <property type="term" value="F:magnesium ion binding"/>
    <property type="evidence" value="ECO:0007669"/>
    <property type="project" value="TreeGrafter"/>
</dbReference>
<dbReference type="InterPro" id="IPR006380">
    <property type="entry name" value="SPP-like_dom"/>
</dbReference>
<dbReference type="Proteomes" id="UP000602745">
    <property type="component" value="Unassembled WGS sequence"/>
</dbReference>
<evidence type="ECO:0000259" key="1">
    <source>
        <dbReference type="Pfam" id="PF05116"/>
    </source>
</evidence>
<dbReference type="SFLD" id="SFLDS00003">
    <property type="entry name" value="Haloacid_Dehalogenase"/>
    <property type="match status" value="1"/>
</dbReference>
<name>A0A8J3DU61_9RHOB</name>
<gene>
    <name evidence="2" type="ORF">GCM10007276_20090</name>
</gene>
<feature type="domain" description="Sucrose phosphatase-like" evidence="1">
    <location>
        <begin position="10"/>
        <end position="243"/>
    </location>
</feature>
<reference evidence="2" key="1">
    <citation type="journal article" date="2014" name="Int. J. Syst. Evol. Microbiol.">
        <title>Complete genome sequence of Corynebacterium casei LMG S-19264T (=DSM 44701T), isolated from a smear-ripened cheese.</title>
        <authorList>
            <consortium name="US DOE Joint Genome Institute (JGI-PGF)"/>
            <person name="Walter F."/>
            <person name="Albersmeier A."/>
            <person name="Kalinowski J."/>
            <person name="Ruckert C."/>
        </authorList>
    </citation>
    <scope>NUCLEOTIDE SEQUENCE</scope>
    <source>
        <strain evidence="2">CCM 7684</strain>
    </source>
</reference>
<dbReference type="EMBL" id="BMCP01000002">
    <property type="protein sequence ID" value="GGE42814.1"/>
    <property type="molecule type" value="Genomic_DNA"/>
</dbReference>
<dbReference type="SFLD" id="SFLDG01141">
    <property type="entry name" value="C2.B.1:_Sucrose_Phosphatase_Li"/>
    <property type="match status" value="1"/>
</dbReference>
<evidence type="ECO:0000313" key="3">
    <source>
        <dbReference type="Proteomes" id="UP000602745"/>
    </source>
</evidence>
<sequence length="251" mass="27564">MPSDHKTDCRLVLATDLDGTFLGGSETERSELYEWIEANRSSIVLIFVTGRDLPFIRRLVRDTKVPQPDYVIGDVGTTVAGGTGIEPLPELEAPIAELWNEANDRVMAMLADEPGLRLQQTPFRYRVSYYYDPAMLRPTARAKVEAAGFDCITSADIFFDVLPRGISKGPTLRRLVDHLRLDPETVLVAGDTLNDLSLFESGYPAVAVGNSEPALKERLAGLPHVYQSPGEGAAGIRDAIRHHAFFAEVPA</sequence>
<dbReference type="InterPro" id="IPR036412">
    <property type="entry name" value="HAD-like_sf"/>
</dbReference>
<dbReference type="InterPro" id="IPR006379">
    <property type="entry name" value="HAD-SF_hydro_IIB"/>
</dbReference>
<dbReference type="Pfam" id="PF05116">
    <property type="entry name" value="S6PP"/>
    <property type="match status" value="1"/>
</dbReference>
<dbReference type="SUPFAM" id="SSF56784">
    <property type="entry name" value="HAD-like"/>
    <property type="match status" value="1"/>
</dbReference>
<dbReference type="RefSeq" id="WP_188409587.1">
    <property type="nucleotide sequence ID" value="NZ_BMCP01000002.1"/>
</dbReference>
<reference evidence="2" key="2">
    <citation type="submission" date="2020-09" db="EMBL/GenBank/DDBJ databases">
        <authorList>
            <person name="Sun Q."/>
            <person name="Sedlacek I."/>
        </authorList>
    </citation>
    <scope>NUCLEOTIDE SEQUENCE</scope>
    <source>
        <strain evidence="2">CCM 7684</strain>
    </source>
</reference>
<proteinExistence type="predicted"/>
<dbReference type="InterPro" id="IPR023214">
    <property type="entry name" value="HAD_sf"/>
</dbReference>
<accession>A0A8J3DU61</accession>
<dbReference type="GO" id="GO:0005829">
    <property type="term" value="C:cytosol"/>
    <property type="evidence" value="ECO:0007669"/>
    <property type="project" value="TreeGrafter"/>
</dbReference>
<dbReference type="NCBIfam" id="TIGR01484">
    <property type="entry name" value="HAD-SF-IIB"/>
    <property type="match status" value="1"/>
</dbReference>
<organism evidence="2 3">
    <name type="scientific">Agaricicola taiwanensis</name>
    <dbReference type="NCBI Taxonomy" id="591372"/>
    <lineage>
        <taxon>Bacteria</taxon>
        <taxon>Pseudomonadati</taxon>
        <taxon>Pseudomonadota</taxon>
        <taxon>Alphaproteobacteria</taxon>
        <taxon>Rhodobacterales</taxon>
        <taxon>Paracoccaceae</taxon>
        <taxon>Agaricicola</taxon>
    </lineage>
</organism>
<dbReference type="Gene3D" id="3.90.1070.10">
    <property type="match status" value="1"/>
</dbReference>
<comment type="caution">
    <text evidence="2">The sequence shown here is derived from an EMBL/GenBank/DDBJ whole genome shotgun (WGS) entry which is preliminary data.</text>
</comment>
<evidence type="ECO:0000313" key="2">
    <source>
        <dbReference type="EMBL" id="GGE42814.1"/>
    </source>
</evidence>
<keyword evidence="3" id="KW-1185">Reference proteome</keyword>
<dbReference type="GO" id="GO:0016791">
    <property type="term" value="F:phosphatase activity"/>
    <property type="evidence" value="ECO:0007669"/>
    <property type="project" value="TreeGrafter"/>
</dbReference>
<dbReference type="PANTHER" id="PTHR10000">
    <property type="entry name" value="PHOSPHOSERINE PHOSPHATASE"/>
    <property type="match status" value="1"/>
</dbReference>
<dbReference type="PANTHER" id="PTHR10000:SF8">
    <property type="entry name" value="HAD SUPERFAMILY HYDROLASE-LIKE, TYPE 3"/>
    <property type="match status" value="1"/>
</dbReference>